<dbReference type="Proteomes" id="UP001472677">
    <property type="component" value="Unassembled WGS sequence"/>
</dbReference>
<evidence type="ECO:0000313" key="2">
    <source>
        <dbReference type="Proteomes" id="UP001472677"/>
    </source>
</evidence>
<gene>
    <name evidence="1" type="ORF">V6N12_017198</name>
</gene>
<comment type="caution">
    <text evidence="1">The sequence shown here is derived from an EMBL/GenBank/DDBJ whole genome shotgun (WGS) entry which is preliminary data.</text>
</comment>
<evidence type="ECO:0000313" key="1">
    <source>
        <dbReference type="EMBL" id="KAK8474656.1"/>
    </source>
</evidence>
<sequence>MVGSGVETSLVSFQLEDFPPLVAAQASDGVGPEAIGIEIDGAKAVVDVGTVAVAEVEALGDAAQPNQDIGSDTLVSIVVEVVWSPPRCKHCMIFCHSDENCGNIVHKGVVDSGFTVVPGVDAQGQDVSYIVKVVDPGLVSNEASMVDYVEHAGTVCAEVDFAPLPKEVEKGGGIRLSVCGKPSNSFEALSVGIVEECVLPVDESELDSPKKRIAAGGVAELLQQLKPQAKEAKAKKKGKGKGGERKGGSPVQ</sequence>
<dbReference type="EMBL" id="JBBPBM010002790">
    <property type="protein sequence ID" value="KAK8474656.1"/>
    <property type="molecule type" value="Genomic_DNA"/>
</dbReference>
<accession>A0ABR1Z6Z6</accession>
<proteinExistence type="predicted"/>
<name>A0ABR1Z6Z6_9ROSI</name>
<protein>
    <submittedName>
        <fullName evidence="1">Uncharacterized protein</fullName>
    </submittedName>
</protein>
<keyword evidence="2" id="KW-1185">Reference proteome</keyword>
<organism evidence="1 2">
    <name type="scientific">Hibiscus sabdariffa</name>
    <name type="common">roselle</name>
    <dbReference type="NCBI Taxonomy" id="183260"/>
    <lineage>
        <taxon>Eukaryota</taxon>
        <taxon>Viridiplantae</taxon>
        <taxon>Streptophyta</taxon>
        <taxon>Embryophyta</taxon>
        <taxon>Tracheophyta</taxon>
        <taxon>Spermatophyta</taxon>
        <taxon>Magnoliopsida</taxon>
        <taxon>eudicotyledons</taxon>
        <taxon>Gunneridae</taxon>
        <taxon>Pentapetalae</taxon>
        <taxon>rosids</taxon>
        <taxon>malvids</taxon>
        <taxon>Malvales</taxon>
        <taxon>Malvaceae</taxon>
        <taxon>Malvoideae</taxon>
        <taxon>Hibiscus</taxon>
    </lineage>
</organism>
<reference evidence="1 2" key="1">
    <citation type="journal article" date="2024" name="G3 (Bethesda)">
        <title>Genome assembly of Hibiscus sabdariffa L. provides insights into metabolisms of medicinal natural products.</title>
        <authorList>
            <person name="Kim T."/>
        </authorList>
    </citation>
    <scope>NUCLEOTIDE SEQUENCE [LARGE SCALE GENOMIC DNA]</scope>
    <source>
        <strain evidence="1">TK-2024</strain>
        <tissue evidence="1">Old leaves</tissue>
    </source>
</reference>